<dbReference type="PANTHER" id="PTHR30061:SF50">
    <property type="entry name" value="MALTOSE_MALTODEXTRIN-BINDING PERIPLASMIC PROTEIN"/>
    <property type="match status" value="1"/>
</dbReference>
<organism evidence="4 5">
    <name type="scientific">Oceanotoga teriensis</name>
    <dbReference type="NCBI Taxonomy" id="515440"/>
    <lineage>
        <taxon>Bacteria</taxon>
        <taxon>Thermotogati</taxon>
        <taxon>Thermotogota</taxon>
        <taxon>Thermotogae</taxon>
        <taxon>Petrotogales</taxon>
        <taxon>Petrotogaceae</taxon>
        <taxon>Oceanotoga</taxon>
    </lineage>
</organism>
<dbReference type="PANTHER" id="PTHR30061">
    <property type="entry name" value="MALTOSE-BINDING PERIPLASMIC PROTEIN"/>
    <property type="match status" value="1"/>
</dbReference>
<dbReference type="InterPro" id="IPR006059">
    <property type="entry name" value="SBP"/>
</dbReference>
<gene>
    <name evidence="4" type="ORF">C7380_107114</name>
</gene>
<evidence type="ECO:0000313" key="5">
    <source>
        <dbReference type="Proteomes" id="UP000245921"/>
    </source>
</evidence>
<accession>A0AA45C795</accession>
<name>A0AA45C795_9BACT</name>
<dbReference type="EMBL" id="QGGI01000007">
    <property type="protein sequence ID" value="PWJ95159.1"/>
    <property type="molecule type" value="Genomic_DNA"/>
</dbReference>
<dbReference type="Pfam" id="PF13416">
    <property type="entry name" value="SBP_bac_8"/>
    <property type="match status" value="1"/>
</dbReference>
<dbReference type="AlphaFoldDB" id="A0AA45C795"/>
<keyword evidence="3" id="KW-0732">Signal</keyword>
<comment type="caution">
    <text evidence="4">The sequence shown here is derived from an EMBL/GenBank/DDBJ whole genome shotgun (WGS) entry which is preliminary data.</text>
</comment>
<comment type="similarity">
    <text evidence="1">Belongs to the bacterial solute-binding protein 1 family.</text>
</comment>
<dbReference type="Gene3D" id="3.40.190.10">
    <property type="entry name" value="Periplasmic binding protein-like II"/>
    <property type="match status" value="1"/>
</dbReference>
<dbReference type="GO" id="GO:1901982">
    <property type="term" value="F:maltose binding"/>
    <property type="evidence" value="ECO:0007669"/>
    <property type="project" value="TreeGrafter"/>
</dbReference>
<keyword evidence="5" id="KW-1185">Reference proteome</keyword>
<dbReference type="GO" id="GO:0042956">
    <property type="term" value="P:maltodextrin transmembrane transport"/>
    <property type="evidence" value="ECO:0007669"/>
    <property type="project" value="TreeGrafter"/>
</dbReference>
<evidence type="ECO:0000256" key="3">
    <source>
        <dbReference type="ARBA" id="ARBA00022729"/>
    </source>
</evidence>
<dbReference type="GO" id="GO:0015768">
    <property type="term" value="P:maltose transport"/>
    <property type="evidence" value="ECO:0007669"/>
    <property type="project" value="TreeGrafter"/>
</dbReference>
<dbReference type="CDD" id="cd14749">
    <property type="entry name" value="PBP2_XBP1_like"/>
    <property type="match status" value="1"/>
</dbReference>
<evidence type="ECO:0000313" key="4">
    <source>
        <dbReference type="EMBL" id="PWJ95159.1"/>
    </source>
</evidence>
<reference evidence="4 5" key="1">
    <citation type="submission" date="2018-05" db="EMBL/GenBank/DDBJ databases">
        <title>Genomic Encyclopedia of Type Strains, Phase IV (KMG-IV): sequencing the most valuable type-strain genomes for metagenomic binning, comparative biology and taxonomic classification.</title>
        <authorList>
            <person name="Goeker M."/>
        </authorList>
    </citation>
    <scope>NUCLEOTIDE SEQUENCE [LARGE SCALE GENOMIC DNA]</scope>
    <source>
        <strain evidence="4 5">DSM 24906</strain>
    </source>
</reference>
<sequence>MKRAILFAVLFIFMFSFAFSKTTITYWQYFYKTKQDTINQLIKEFEKENPDIEVKHVTFPYENYNQKVAASLPAGVGPDVINLFYGWLPMYIESGYLMELPKDTFNKDYFDNNFYPFVEKSVQYEGKYYAVPTAVRSLALFYNKKILKEIGLEQPPKNLNEVIEVAKKLSKYDKRGNLIRAGFTMQPSGQHHHWLREVLVRQFGGVPYTSDNKTVLYDKTGAKSEVLQWYVDRIVKDNVGFPNFLNDDVTAFQSNMAAMTIDGSFRLGTLDANRNLDYGVVELPEYNGIKSNFASFWAHGITTNAKGEKLDASVKFLEFITSPKAMELWLKNTGELPANPEVALKYYDDPKYGPFLKGLEYAHATFFADEKAQRELMMNAIDEVYLKDVSAEDAWKKAADTEQKILDEFWNK</sequence>
<evidence type="ECO:0000256" key="2">
    <source>
        <dbReference type="ARBA" id="ARBA00022448"/>
    </source>
</evidence>
<keyword evidence="2" id="KW-0813">Transport</keyword>
<evidence type="ECO:0000256" key="1">
    <source>
        <dbReference type="ARBA" id="ARBA00008520"/>
    </source>
</evidence>
<dbReference type="Proteomes" id="UP000245921">
    <property type="component" value="Unassembled WGS sequence"/>
</dbReference>
<dbReference type="RefSeq" id="WP_109604692.1">
    <property type="nucleotide sequence ID" value="NZ_QGGI01000007.1"/>
</dbReference>
<dbReference type="GO" id="GO:0055052">
    <property type="term" value="C:ATP-binding cassette (ABC) transporter complex, substrate-binding subunit-containing"/>
    <property type="evidence" value="ECO:0007669"/>
    <property type="project" value="TreeGrafter"/>
</dbReference>
<protein>
    <submittedName>
        <fullName evidence="4">Carbohydrate ABC transporter substrate-binding protein (CUT1 family)</fullName>
    </submittedName>
</protein>
<dbReference type="SUPFAM" id="SSF53850">
    <property type="entry name" value="Periplasmic binding protein-like II"/>
    <property type="match status" value="1"/>
</dbReference>
<proteinExistence type="inferred from homology"/>